<evidence type="ECO:0000313" key="1">
    <source>
        <dbReference type="EMBL" id="DAD67590.1"/>
    </source>
</evidence>
<organism evidence="1">
    <name type="scientific">Siphoviridae sp. cttU829</name>
    <dbReference type="NCBI Taxonomy" id="2823605"/>
    <lineage>
        <taxon>Viruses</taxon>
        <taxon>Duplodnaviria</taxon>
        <taxon>Heunggongvirae</taxon>
        <taxon>Uroviricota</taxon>
        <taxon>Caudoviricetes</taxon>
    </lineage>
</organism>
<proteinExistence type="predicted"/>
<accession>A0A8S5LCD1</accession>
<protein>
    <submittedName>
        <fullName evidence="1">Uncharacterized protein</fullName>
    </submittedName>
</protein>
<reference evidence="1" key="1">
    <citation type="journal article" date="2021" name="Proc. Natl. Acad. Sci. U.S.A.">
        <title>A Catalog of Tens of Thousands of Viruses from Human Metagenomes Reveals Hidden Associations with Chronic Diseases.</title>
        <authorList>
            <person name="Tisza M.J."/>
            <person name="Buck C.B."/>
        </authorList>
    </citation>
    <scope>NUCLEOTIDE SEQUENCE</scope>
    <source>
        <strain evidence="1">CttU829</strain>
    </source>
</reference>
<sequence length="45" mass="5224">MILQTYSENRGQDKAKAQRITINGREFSLPFFCFKIPSETLAFLL</sequence>
<name>A0A8S5LCD1_9CAUD</name>
<dbReference type="EMBL" id="BK014681">
    <property type="protein sequence ID" value="DAD67590.1"/>
    <property type="molecule type" value="Genomic_DNA"/>
</dbReference>